<protein>
    <submittedName>
        <fullName evidence="4">3-carboxy-cis,cis-muconate cycloisomerase</fullName>
    </submittedName>
</protein>
<feature type="domain" description="Fumarate lyase N-terminal" evidence="3">
    <location>
        <begin position="30"/>
        <end position="294"/>
    </location>
</feature>
<gene>
    <name evidence="4" type="ORF">SAMN05443575_0861</name>
</gene>
<evidence type="ECO:0000256" key="1">
    <source>
        <dbReference type="ARBA" id="ARBA00023239"/>
    </source>
</evidence>
<dbReference type="InterPro" id="IPR022761">
    <property type="entry name" value="Fumarate_lyase_N"/>
</dbReference>
<reference evidence="4 5" key="1">
    <citation type="submission" date="2016-11" db="EMBL/GenBank/DDBJ databases">
        <authorList>
            <person name="Jaros S."/>
            <person name="Januszkiewicz K."/>
            <person name="Wedrychowicz H."/>
        </authorList>
    </citation>
    <scope>NUCLEOTIDE SEQUENCE [LARGE SCALE GENOMIC DNA]</scope>
    <source>
        <strain evidence="4 5">DSM 45627</strain>
    </source>
</reference>
<dbReference type="PANTHER" id="PTHR43172:SF2">
    <property type="entry name" value="ADENYLOSUCCINATE LYASE C-TERMINAL DOMAIN-CONTAINING PROTEIN"/>
    <property type="match status" value="1"/>
</dbReference>
<dbReference type="Gene3D" id="1.20.200.10">
    <property type="entry name" value="Fumarase/aspartase (Central domain)"/>
    <property type="match status" value="1"/>
</dbReference>
<dbReference type="Pfam" id="PF00206">
    <property type="entry name" value="Lyase_1"/>
    <property type="match status" value="1"/>
</dbReference>
<evidence type="ECO:0000313" key="5">
    <source>
        <dbReference type="Proteomes" id="UP000186132"/>
    </source>
</evidence>
<dbReference type="InterPro" id="IPR000362">
    <property type="entry name" value="Fumarate_lyase_fam"/>
</dbReference>
<dbReference type="PRINTS" id="PR00149">
    <property type="entry name" value="FUMRATELYASE"/>
</dbReference>
<dbReference type="InterPro" id="IPR008948">
    <property type="entry name" value="L-Aspartase-like"/>
</dbReference>
<evidence type="ECO:0000313" key="4">
    <source>
        <dbReference type="EMBL" id="SHF77269.1"/>
    </source>
</evidence>
<dbReference type="AlphaFoldDB" id="A0A1M5EDF1"/>
<accession>A0A1M5EDF1</accession>
<dbReference type="Proteomes" id="UP000186132">
    <property type="component" value="Unassembled WGS sequence"/>
</dbReference>
<keyword evidence="1" id="KW-0456">Lyase</keyword>
<dbReference type="PROSITE" id="PS00163">
    <property type="entry name" value="FUMARATE_LYASES"/>
    <property type="match status" value="1"/>
</dbReference>
<dbReference type="InterPro" id="IPR024083">
    <property type="entry name" value="Fumarase/histidase_N"/>
</dbReference>
<dbReference type="GO" id="GO:0016829">
    <property type="term" value="F:lyase activity"/>
    <property type="evidence" value="ECO:0007669"/>
    <property type="project" value="UniProtKB-KW"/>
</dbReference>
<sequence length="379" mass="38098">MTSALFDPIFGRTAVDAAVDDRAWLAALCEVETALARACARVGVIELATALEIGAAADALAGGDPGVLGAQAVAGGNPVIPLVTSLRDAVRRRAGDGAAAAVHLGATSQDVLDTAAMLVSSRAAGVIGADLADCANRAAELARIHRDTPMTGRTLLQHAVPTTFGALAAVWGAGLDHAGMRLARVRDDLPAQLGGAAGTLAPLHPRGQDVVGALADELDLRAPTGVWHGERGPVVELAGALGGAAVAIGKAAGDVVLLAQTELGEVQEAAPGGSSAMAHKRNPIAAVTARAGAIEAPGHVAALLTAAMPELQRGAGTWHAEWTPLVALLRCVGGAASRLRTSLTGLSVDHGAMLRNIGDDVLDLGHAGDLVDRYLKGRA</sequence>
<comment type="similarity">
    <text evidence="2">Belongs to the class-II fumarase/aspartase family.</text>
</comment>
<evidence type="ECO:0000259" key="3">
    <source>
        <dbReference type="Pfam" id="PF00206"/>
    </source>
</evidence>
<evidence type="ECO:0000256" key="2">
    <source>
        <dbReference type="ARBA" id="ARBA00034772"/>
    </source>
</evidence>
<dbReference type="RefSeq" id="WP_200800025.1">
    <property type="nucleotide sequence ID" value="NZ_FQVU01000001.1"/>
</dbReference>
<dbReference type="PANTHER" id="PTHR43172">
    <property type="entry name" value="ADENYLOSUCCINATE LYASE"/>
    <property type="match status" value="1"/>
</dbReference>
<keyword evidence="4" id="KW-0413">Isomerase</keyword>
<dbReference type="InterPro" id="IPR020557">
    <property type="entry name" value="Fumarate_lyase_CS"/>
</dbReference>
<dbReference type="Gene3D" id="1.10.275.10">
    <property type="entry name" value="Fumarase/aspartase (N-terminal domain)"/>
    <property type="match status" value="1"/>
</dbReference>
<dbReference type="STRING" id="1206085.SAMN05443575_0861"/>
<dbReference type="EMBL" id="FQVU01000001">
    <property type="protein sequence ID" value="SHF77269.1"/>
    <property type="molecule type" value="Genomic_DNA"/>
</dbReference>
<name>A0A1M5EDF1_9ACTN</name>
<proteinExistence type="inferred from homology"/>
<dbReference type="SUPFAM" id="SSF48557">
    <property type="entry name" value="L-aspartase-like"/>
    <property type="match status" value="1"/>
</dbReference>
<dbReference type="GO" id="GO:0016853">
    <property type="term" value="F:isomerase activity"/>
    <property type="evidence" value="ECO:0007669"/>
    <property type="project" value="UniProtKB-KW"/>
</dbReference>
<keyword evidence="5" id="KW-1185">Reference proteome</keyword>
<organism evidence="4 5">
    <name type="scientific">Jatrophihabitans endophyticus</name>
    <dbReference type="NCBI Taxonomy" id="1206085"/>
    <lineage>
        <taxon>Bacteria</taxon>
        <taxon>Bacillati</taxon>
        <taxon>Actinomycetota</taxon>
        <taxon>Actinomycetes</taxon>
        <taxon>Jatrophihabitantales</taxon>
        <taxon>Jatrophihabitantaceae</taxon>
        <taxon>Jatrophihabitans</taxon>
    </lineage>
</organism>